<keyword evidence="2" id="KW-1185">Reference proteome</keyword>
<organism evidence="1 2">
    <name type="scientific">Arctium lappa</name>
    <name type="common">Greater burdock</name>
    <name type="synonym">Lappa major</name>
    <dbReference type="NCBI Taxonomy" id="4217"/>
    <lineage>
        <taxon>Eukaryota</taxon>
        <taxon>Viridiplantae</taxon>
        <taxon>Streptophyta</taxon>
        <taxon>Embryophyta</taxon>
        <taxon>Tracheophyta</taxon>
        <taxon>Spermatophyta</taxon>
        <taxon>Magnoliopsida</taxon>
        <taxon>eudicotyledons</taxon>
        <taxon>Gunneridae</taxon>
        <taxon>Pentapetalae</taxon>
        <taxon>asterids</taxon>
        <taxon>campanulids</taxon>
        <taxon>Asterales</taxon>
        <taxon>Asteraceae</taxon>
        <taxon>Carduoideae</taxon>
        <taxon>Cardueae</taxon>
        <taxon>Arctiinae</taxon>
        <taxon>Arctium</taxon>
    </lineage>
</organism>
<accession>A0ACB9A9U2</accession>
<sequence>MRVHIQISLSGRVKVVRSPLLEFNFQSQIIKFHNFVVKNLKNLGLGFLLASTKFLQKPIHQWIDIEEEEIDMETVLMILTLTDTLEVEVHHLHDLQTMLRSIVTVEVSPEIAVLLTAVHLVILSVAVAAVEVFARWMATVVSGL</sequence>
<dbReference type="Proteomes" id="UP001055879">
    <property type="component" value="Linkage Group LG08"/>
</dbReference>
<comment type="caution">
    <text evidence="1">The sequence shown here is derived from an EMBL/GenBank/DDBJ whole genome shotgun (WGS) entry which is preliminary data.</text>
</comment>
<reference evidence="2" key="1">
    <citation type="journal article" date="2022" name="Mol. Ecol. Resour.">
        <title>The genomes of chicory, endive, great burdock and yacon provide insights into Asteraceae palaeo-polyploidization history and plant inulin production.</title>
        <authorList>
            <person name="Fan W."/>
            <person name="Wang S."/>
            <person name="Wang H."/>
            <person name="Wang A."/>
            <person name="Jiang F."/>
            <person name="Liu H."/>
            <person name="Zhao H."/>
            <person name="Xu D."/>
            <person name="Zhang Y."/>
        </authorList>
    </citation>
    <scope>NUCLEOTIDE SEQUENCE [LARGE SCALE GENOMIC DNA]</scope>
    <source>
        <strain evidence="2">cv. Niubang</strain>
    </source>
</reference>
<evidence type="ECO:0000313" key="1">
    <source>
        <dbReference type="EMBL" id="KAI3706892.1"/>
    </source>
</evidence>
<dbReference type="EMBL" id="CM042054">
    <property type="protein sequence ID" value="KAI3706892.1"/>
    <property type="molecule type" value="Genomic_DNA"/>
</dbReference>
<proteinExistence type="predicted"/>
<reference evidence="1 2" key="2">
    <citation type="journal article" date="2022" name="Mol. Ecol. Resour.">
        <title>The genomes of chicory, endive, great burdock and yacon provide insights into Asteraceae paleo-polyploidization history and plant inulin production.</title>
        <authorList>
            <person name="Fan W."/>
            <person name="Wang S."/>
            <person name="Wang H."/>
            <person name="Wang A."/>
            <person name="Jiang F."/>
            <person name="Liu H."/>
            <person name="Zhao H."/>
            <person name="Xu D."/>
            <person name="Zhang Y."/>
        </authorList>
    </citation>
    <scope>NUCLEOTIDE SEQUENCE [LARGE SCALE GENOMIC DNA]</scope>
    <source>
        <strain evidence="2">cv. Niubang</strain>
    </source>
</reference>
<name>A0ACB9A9U2_ARCLA</name>
<evidence type="ECO:0000313" key="2">
    <source>
        <dbReference type="Proteomes" id="UP001055879"/>
    </source>
</evidence>
<protein>
    <submittedName>
        <fullName evidence="1">Uncharacterized protein</fullName>
    </submittedName>
</protein>
<gene>
    <name evidence="1" type="ORF">L6452_24943</name>
</gene>